<feature type="signal peptide" evidence="1">
    <location>
        <begin position="1"/>
        <end position="19"/>
    </location>
</feature>
<dbReference type="Proteomes" id="UP000887540">
    <property type="component" value="Unplaced"/>
</dbReference>
<keyword evidence="2" id="KW-1185">Reference proteome</keyword>
<feature type="chain" id="PRO_5037930979" evidence="1">
    <location>
        <begin position="20"/>
        <end position="160"/>
    </location>
</feature>
<protein>
    <submittedName>
        <fullName evidence="3">Pectate lyase superfamily protein domain-containing protein</fullName>
    </submittedName>
</protein>
<keyword evidence="1" id="KW-0732">Signal</keyword>
<organism evidence="2 3">
    <name type="scientific">Acrobeloides nanus</name>
    <dbReference type="NCBI Taxonomy" id="290746"/>
    <lineage>
        <taxon>Eukaryota</taxon>
        <taxon>Metazoa</taxon>
        <taxon>Ecdysozoa</taxon>
        <taxon>Nematoda</taxon>
        <taxon>Chromadorea</taxon>
        <taxon>Rhabditida</taxon>
        <taxon>Tylenchina</taxon>
        <taxon>Cephalobomorpha</taxon>
        <taxon>Cephaloboidea</taxon>
        <taxon>Cephalobidae</taxon>
        <taxon>Acrobeloides</taxon>
    </lineage>
</organism>
<dbReference type="PANTHER" id="PTHR31339">
    <property type="entry name" value="PECTIN LYASE-RELATED"/>
    <property type="match status" value="1"/>
</dbReference>
<dbReference type="WBParaSite" id="ACRNAN_scaffold286.g21528.t1">
    <property type="protein sequence ID" value="ACRNAN_scaffold286.g21528.t1"/>
    <property type="gene ID" value="ACRNAN_scaffold286.g21528"/>
</dbReference>
<name>A0A914DJA5_9BILA</name>
<evidence type="ECO:0000313" key="3">
    <source>
        <dbReference type="WBParaSite" id="ACRNAN_scaffold286.g21528.t1"/>
    </source>
</evidence>
<sequence>MIFCFLFLYIFIISSQVRAQTYSVLQFGAVGDGKTNDTKAIRDTLAAAANSNGGRVIFDAGYTFLTGGFNVTSNVILDVRGTILGSRDYRNYVLVQPLPWYGGGPDAEESGQMEWGALVRSYNAENITITGGGVINGDGFPWWLCARRNLSEDPCHGFSR</sequence>
<dbReference type="InterPro" id="IPR011050">
    <property type="entry name" value="Pectin_lyase_fold/virulence"/>
</dbReference>
<dbReference type="SUPFAM" id="SSF51126">
    <property type="entry name" value="Pectin lyase-like"/>
    <property type="match status" value="1"/>
</dbReference>
<evidence type="ECO:0000313" key="2">
    <source>
        <dbReference type="Proteomes" id="UP000887540"/>
    </source>
</evidence>
<accession>A0A914DJA5</accession>
<dbReference type="InterPro" id="IPR051801">
    <property type="entry name" value="GH28_Enzymes"/>
</dbReference>
<reference evidence="3" key="1">
    <citation type="submission" date="2022-11" db="UniProtKB">
        <authorList>
            <consortium name="WormBaseParasite"/>
        </authorList>
    </citation>
    <scope>IDENTIFICATION</scope>
</reference>
<proteinExistence type="predicted"/>
<dbReference type="AlphaFoldDB" id="A0A914DJA5"/>
<dbReference type="Gene3D" id="2.160.20.10">
    <property type="entry name" value="Single-stranded right-handed beta-helix, Pectin lyase-like"/>
    <property type="match status" value="1"/>
</dbReference>
<dbReference type="InterPro" id="IPR012334">
    <property type="entry name" value="Pectin_lyas_fold"/>
</dbReference>
<evidence type="ECO:0000256" key="1">
    <source>
        <dbReference type="SAM" id="SignalP"/>
    </source>
</evidence>